<dbReference type="Gene3D" id="3.40.1390.10">
    <property type="entry name" value="MurE/MurF, N-terminal domain"/>
    <property type="match status" value="1"/>
</dbReference>
<evidence type="ECO:0000256" key="6">
    <source>
        <dbReference type="ARBA" id="ARBA00023316"/>
    </source>
</evidence>
<dbReference type="InterPro" id="IPR036565">
    <property type="entry name" value="Mur-like_cat_sf"/>
</dbReference>
<keyword evidence="7" id="KW-0547">Nucleotide-binding</keyword>
<dbReference type="UniPathway" id="UPA00219"/>
<evidence type="ECO:0000256" key="2">
    <source>
        <dbReference type="ARBA" id="ARBA00022618"/>
    </source>
</evidence>
<dbReference type="EC" id="6.3.2.-" evidence="7"/>
<dbReference type="EMBL" id="MGHS01000032">
    <property type="protein sequence ID" value="OGM76299.1"/>
    <property type="molecule type" value="Genomic_DNA"/>
</dbReference>
<dbReference type="Proteomes" id="UP000177855">
    <property type="component" value="Unassembled WGS sequence"/>
</dbReference>
<dbReference type="GO" id="GO:0000287">
    <property type="term" value="F:magnesium ion binding"/>
    <property type="evidence" value="ECO:0007669"/>
    <property type="project" value="UniProtKB-UniRule"/>
</dbReference>
<keyword evidence="4 7" id="KW-0573">Peptidoglycan synthesis</keyword>
<comment type="caution">
    <text evidence="11">The sequence shown here is derived from an EMBL/GenBank/DDBJ whole genome shotgun (WGS) entry which is preliminary data.</text>
</comment>
<dbReference type="AlphaFoldDB" id="A0A1F8CKA7"/>
<dbReference type="PANTHER" id="PTHR23135">
    <property type="entry name" value="MUR LIGASE FAMILY MEMBER"/>
    <property type="match status" value="1"/>
</dbReference>
<evidence type="ECO:0000256" key="5">
    <source>
        <dbReference type="ARBA" id="ARBA00023306"/>
    </source>
</evidence>
<evidence type="ECO:0000256" key="7">
    <source>
        <dbReference type="HAMAP-Rule" id="MF_00208"/>
    </source>
</evidence>
<feature type="modified residue" description="N6-carboxylysine" evidence="7">
    <location>
        <position position="212"/>
    </location>
</feature>
<comment type="pathway">
    <text evidence="7">Cell wall biogenesis; peptidoglycan biosynthesis.</text>
</comment>
<comment type="caution">
    <text evidence="7">Lacks conserved residue(s) required for the propagation of feature annotation.</text>
</comment>
<feature type="domain" description="Mur ligase N-terminal catalytic" evidence="8">
    <location>
        <begin position="15"/>
        <end position="86"/>
    </location>
</feature>
<dbReference type="Pfam" id="PF08245">
    <property type="entry name" value="Mur_ligase_M"/>
    <property type="match status" value="2"/>
</dbReference>
<dbReference type="Gene3D" id="3.90.190.20">
    <property type="entry name" value="Mur ligase, C-terminal domain"/>
    <property type="match status" value="2"/>
</dbReference>
<feature type="domain" description="Mur ligase N-terminal catalytic" evidence="8">
    <location>
        <begin position="490"/>
        <end position="571"/>
    </location>
</feature>
<reference evidence="11 12" key="1">
    <citation type="journal article" date="2016" name="Nat. Commun.">
        <title>Thousands of microbial genomes shed light on interconnected biogeochemical processes in an aquifer system.</title>
        <authorList>
            <person name="Anantharaman K."/>
            <person name="Brown C.T."/>
            <person name="Hug L.A."/>
            <person name="Sharon I."/>
            <person name="Castelle C.J."/>
            <person name="Probst A.J."/>
            <person name="Thomas B.C."/>
            <person name="Singh A."/>
            <person name="Wilkins M.J."/>
            <person name="Karaoz U."/>
            <person name="Brodie E.L."/>
            <person name="Williams K.H."/>
            <person name="Hubbard S.S."/>
            <person name="Banfield J.F."/>
        </authorList>
    </citation>
    <scope>NUCLEOTIDE SEQUENCE [LARGE SCALE GENOMIC DNA]</scope>
</reference>
<dbReference type="SUPFAM" id="SSF53623">
    <property type="entry name" value="MurD-like peptide ligases, catalytic domain"/>
    <property type="match status" value="2"/>
</dbReference>
<keyword evidence="7" id="KW-0460">Magnesium</keyword>
<comment type="similarity">
    <text evidence="1 7">Belongs to the MurCDEF family. MurE subfamily.</text>
</comment>
<dbReference type="STRING" id="1802532.A2210_02005"/>
<evidence type="ECO:0000313" key="11">
    <source>
        <dbReference type="EMBL" id="OGM76299.1"/>
    </source>
</evidence>
<dbReference type="GO" id="GO:0005737">
    <property type="term" value="C:cytoplasm"/>
    <property type="evidence" value="ECO:0007669"/>
    <property type="project" value="UniProtKB-SubCell"/>
</dbReference>
<evidence type="ECO:0000259" key="9">
    <source>
        <dbReference type="Pfam" id="PF02875"/>
    </source>
</evidence>
<keyword evidence="6 7" id="KW-0961">Cell wall biogenesis/degradation</keyword>
<dbReference type="SUPFAM" id="SSF53244">
    <property type="entry name" value="MurD-like peptide ligases, peptide-binding domain"/>
    <property type="match status" value="2"/>
</dbReference>
<comment type="cofactor">
    <cofactor evidence="7">
        <name>Mg(2+)</name>
        <dbReference type="ChEBI" id="CHEBI:18420"/>
    </cofactor>
</comment>
<dbReference type="Pfam" id="PF01225">
    <property type="entry name" value="Mur_ligase"/>
    <property type="match status" value="2"/>
</dbReference>
<evidence type="ECO:0000256" key="4">
    <source>
        <dbReference type="ARBA" id="ARBA00022984"/>
    </source>
</evidence>
<feature type="binding site" evidence="7">
    <location>
        <begin position="101"/>
        <end position="107"/>
    </location>
    <ligand>
        <name>ATP</name>
        <dbReference type="ChEBI" id="CHEBI:30616"/>
    </ligand>
</feature>
<dbReference type="InterPro" id="IPR004101">
    <property type="entry name" value="Mur_ligase_C"/>
</dbReference>
<dbReference type="InterPro" id="IPR005761">
    <property type="entry name" value="UDP-N-AcMur-Glu-dNH2Pim_ligase"/>
</dbReference>
<keyword evidence="7" id="KW-0436">Ligase</keyword>
<evidence type="ECO:0000259" key="10">
    <source>
        <dbReference type="Pfam" id="PF08245"/>
    </source>
</evidence>
<keyword evidence="5 7" id="KW-0131">Cell cycle</keyword>
<feature type="domain" description="Mur ligase central" evidence="10">
    <location>
        <begin position="581"/>
        <end position="693"/>
    </location>
</feature>
<name>A0A1F8CKA7_9BACT</name>
<accession>A0A1F8CKA7</accession>
<keyword evidence="7" id="KW-0963">Cytoplasm</keyword>
<dbReference type="InterPro" id="IPR035911">
    <property type="entry name" value="MurE/MurF_N"/>
</dbReference>
<dbReference type="GO" id="GO:0051301">
    <property type="term" value="P:cell division"/>
    <property type="evidence" value="ECO:0007669"/>
    <property type="project" value="UniProtKB-KW"/>
</dbReference>
<keyword evidence="2 7" id="KW-0132">Cell division</keyword>
<sequence>MHNINLVDILKDFQVSGISDDSRKVKKGYLFVAIKGETVNGHNFINEAIKKGAVCVVGEADLKIKGATYIKVADSRAALSLLAQAWYGNPSRKLKVIGVTGTDGKTTTANIIYWILKKAGYKVGLISSVSAKIGDKEYDTGFHVTNPEPLPLQKFLKKMVDLKSEYAVLEVTSHGLDQKRVFGMDFEISVLTNITHEHLDYHKTFDAYLKTKIKLFANSKIAALNKEDSSYNTVRKLLPNSVKVIPYGLDSLAGDVRNAVLTRFPEKYNQLNSSAAITAAKLVGVNEEQLIQSIKSFPQVPGRMEKIPNTKGIGIYVDFAHTPNALASVLASLKNSTKGKLIAVFGCAGERDSKKRPMMAEISTRLADVSIFTAEDPRSEDINKIIVQMVKGVVSYKAKEIGTNNLHDIYHVSGKHCLIRIPERGEAIFYAINKVAKIGDTVVICGKGHEKSMAYDHTEYPWSDYEAVKMALKKIHFTPKAKVHFTPKAKVHFMGILGSGVAGVAFLATKFGYKVTGCDLEKEGHNIKHLKDVDLVVATPAVFYQSEHHPEIVEAQKRGIFLTWQEFLGKHLLKDKKVIAIAGTHGKSTTTAMAGKLLEDNGFDPIVVLGAKVPKWGGNARFGKGEYAVVEADEFNNNFLNYNPEIAVINNIEFDHPDFFKDESEVRESFKKFTRRLTGRKILITEKDSLHKKFNLKVLGTHNQKNANMVYLLGRVLGIDESKIIQSLESFEGIGRRMELISDKNGIKVYDDYAHHPTAIKATLSGLRDKYPGARIWAVVEAHGYARTKALLDKYAGVFDKADFVVVGPIFRARDSQTFGITEKSIAESSKHKNIFDFGDLDKMLTFLQKNLKAKDVVLVMGAGRSNIWAQKISEI</sequence>
<dbReference type="GO" id="GO:0008360">
    <property type="term" value="P:regulation of cell shape"/>
    <property type="evidence" value="ECO:0007669"/>
    <property type="project" value="UniProtKB-KW"/>
</dbReference>
<organism evidence="11 12">
    <name type="scientific">Candidatus Woesebacteria bacterium RIFOXYA1_FULL_40_18</name>
    <dbReference type="NCBI Taxonomy" id="1802532"/>
    <lineage>
        <taxon>Bacteria</taxon>
        <taxon>Candidatus Woeseibacteriota</taxon>
    </lineage>
</organism>
<dbReference type="InterPro" id="IPR000713">
    <property type="entry name" value="Mur_ligase_N"/>
</dbReference>
<keyword evidence="3 7" id="KW-0133">Cell shape</keyword>
<dbReference type="HAMAP" id="MF_00208">
    <property type="entry name" value="MurE"/>
    <property type="match status" value="1"/>
</dbReference>
<comment type="function">
    <text evidence="7">Catalyzes the addition of an amino acid to the nucleotide precursor UDP-N-acetylmuramoyl-L-alanyl-D-glutamate (UMAG) in the biosynthesis of bacterial cell-wall peptidoglycan.</text>
</comment>
<feature type="binding site" evidence="7">
    <location>
        <position position="22"/>
    </location>
    <ligand>
        <name>UDP-N-acetyl-alpha-D-muramoyl-L-alanyl-D-glutamate</name>
        <dbReference type="ChEBI" id="CHEBI:83900"/>
    </ligand>
</feature>
<dbReference type="Gene3D" id="3.40.50.720">
    <property type="entry name" value="NAD(P)-binding Rossmann-like Domain"/>
    <property type="match status" value="1"/>
</dbReference>
<dbReference type="GO" id="GO:0009252">
    <property type="term" value="P:peptidoglycan biosynthetic process"/>
    <property type="evidence" value="ECO:0007669"/>
    <property type="project" value="UniProtKB-UniRule"/>
</dbReference>
<dbReference type="PANTHER" id="PTHR23135:SF4">
    <property type="entry name" value="UDP-N-ACETYLMURAMOYL-L-ALANYL-D-GLUTAMATE--2,6-DIAMINOPIMELATE LIGASE MURE HOMOLOG, CHLOROPLASTIC"/>
    <property type="match status" value="1"/>
</dbReference>
<dbReference type="InterPro" id="IPR013221">
    <property type="entry name" value="Mur_ligase_cen"/>
</dbReference>
<keyword evidence="7" id="KW-0067">ATP-binding</keyword>
<comment type="subcellular location">
    <subcellularLocation>
        <location evidence="7">Cytoplasm</location>
    </subcellularLocation>
</comment>
<proteinExistence type="inferred from homology"/>
<dbReference type="GO" id="GO:0016881">
    <property type="term" value="F:acid-amino acid ligase activity"/>
    <property type="evidence" value="ECO:0007669"/>
    <property type="project" value="UniProtKB-UniRule"/>
</dbReference>
<feature type="domain" description="Mur ligase C-terminal" evidence="9">
    <location>
        <begin position="736"/>
        <end position="864"/>
    </location>
</feature>
<dbReference type="GO" id="GO:0005524">
    <property type="term" value="F:ATP binding"/>
    <property type="evidence" value="ECO:0007669"/>
    <property type="project" value="UniProtKB-UniRule"/>
</dbReference>
<evidence type="ECO:0000313" key="12">
    <source>
        <dbReference type="Proteomes" id="UP000177855"/>
    </source>
</evidence>
<dbReference type="NCBIfam" id="NF001126">
    <property type="entry name" value="PRK00139.1-4"/>
    <property type="match status" value="1"/>
</dbReference>
<dbReference type="Gene3D" id="3.40.1190.10">
    <property type="entry name" value="Mur-like, catalytic domain"/>
    <property type="match status" value="3"/>
</dbReference>
<evidence type="ECO:0000259" key="8">
    <source>
        <dbReference type="Pfam" id="PF01225"/>
    </source>
</evidence>
<evidence type="ECO:0000256" key="3">
    <source>
        <dbReference type="ARBA" id="ARBA00022960"/>
    </source>
</evidence>
<feature type="domain" description="Mur ligase C-terminal" evidence="9">
    <location>
        <begin position="302"/>
        <end position="448"/>
    </location>
</feature>
<feature type="binding site" evidence="7">
    <location>
        <position position="178"/>
    </location>
    <ligand>
        <name>UDP-N-acetyl-alpha-D-muramoyl-L-alanyl-D-glutamate</name>
        <dbReference type="ChEBI" id="CHEBI:83900"/>
    </ligand>
</feature>
<evidence type="ECO:0000256" key="1">
    <source>
        <dbReference type="ARBA" id="ARBA00005898"/>
    </source>
</evidence>
<feature type="binding site" evidence="7">
    <location>
        <position position="180"/>
    </location>
    <ligand>
        <name>UDP-N-acetyl-alpha-D-muramoyl-L-alanyl-D-glutamate</name>
        <dbReference type="ChEBI" id="CHEBI:83900"/>
    </ligand>
</feature>
<dbReference type="GO" id="GO:0071555">
    <property type="term" value="P:cell wall organization"/>
    <property type="evidence" value="ECO:0007669"/>
    <property type="project" value="UniProtKB-KW"/>
</dbReference>
<dbReference type="SUPFAM" id="SSF63418">
    <property type="entry name" value="MurE/MurF N-terminal domain"/>
    <property type="match status" value="1"/>
</dbReference>
<dbReference type="InterPro" id="IPR036615">
    <property type="entry name" value="Mur_ligase_C_dom_sf"/>
</dbReference>
<comment type="PTM">
    <text evidence="7">Carboxylation is probably crucial for Mg(2+) binding and, consequently, for the gamma-phosphate positioning of ATP.</text>
</comment>
<dbReference type="Pfam" id="PF02875">
    <property type="entry name" value="Mur_ligase_C"/>
    <property type="match status" value="2"/>
</dbReference>
<gene>
    <name evidence="7" type="primary">murE</name>
    <name evidence="11" type="ORF">A2210_02005</name>
</gene>
<dbReference type="SUPFAM" id="SSF51984">
    <property type="entry name" value="MurCD N-terminal domain"/>
    <property type="match status" value="1"/>
</dbReference>
<protein>
    <recommendedName>
        <fullName evidence="7">UDP-N-acetylmuramyl-tripeptide synthetase</fullName>
        <ecNumber evidence="7">6.3.2.-</ecNumber>
    </recommendedName>
    <alternativeName>
        <fullName evidence="7">UDP-MurNAc-tripeptide synthetase</fullName>
    </alternativeName>
</protein>
<feature type="binding site" evidence="7">
    <location>
        <position position="172"/>
    </location>
    <ligand>
        <name>UDP-N-acetyl-alpha-D-muramoyl-L-alanyl-D-glutamate</name>
        <dbReference type="ChEBI" id="CHEBI:83900"/>
    </ligand>
</feature>
<feature type="domain" description="Mur ligase central" evidence="10">
    <location>
        <begin position="99"/>
        <end position="269"/>
    </location>
</feature>